<keyword evidence="3" id="KW-0808">Transferase</keyword>
<keyword evidence="6 8" id="KW-0472">Membrane</keyword>
<proteinExistence type="inferred from homology"/>
<feature type="transmembrane region" description="Helical" evidence="8">
    <location>
        <begin position="53"/>
        <end position="71"/>
    </location>
</feature>
<comment type="similarity">
    <text evidence="7">Belongs to the MptA/B family.</text>
</comment>
<evidence type="ECO:0000313" key="9">
    <source>
        <dbReference type="EMBL" id="GIE96737.1"/>
    </source>
</evidence>
<dbReference type="GO" id="GO:0016020">
    <property type="term" value="C:membrane"/>
    <property type="evidence" value="ECO:0007669"/>
    <property type="project" value="UniProtKB-SubCell"/>
</dbReference>
<evidence type="ECO:0000256" key="8">
    <source>
        <dbReference type="SAM" id="Phobius"/>
    </source>
</evidence>
<sequence>MTESVLSRPSVLRYLGLFGSVCCAVAGLFHGAGPELVRHLSLTSVLQSPYGPLALSLWTVGLAALCVAWWYGIRLTGRGALSVRWIVVTAALWCLPMLVTLPLGSRDLYAYACQGTLYASGGNPYLQGVSSQPCPWLDSMSVIWRDTPTPYGPVFVVFAGLAVAPGSQFLALAVFRALAVVSLVLLAAVLPVLARRAGAPVDRAMWLVLASPLVSVHLVGGGHNDATTMALLVAGMALLAGRSVRAGALVAGGSLLGLAAAVKPTLGVILPFGALLAAGGPALFPPTGSPGGRWRAMGLPEPAALALIFRRGGAVLASALGTLVLLSYASGLGMGWVTALSGANKAVNWTSPMTGAGITVNAIGKWFGLQWDAVPAARVVALILLAVALVAIVWRTRRESPFYGAALACLAVIFLAPITQPWYLTWPAVLLAVTTVPARWFAGTVVLSMFTILPSGDGSFRYLQVPLSFVMTALVVWVAVRAVRWLRRERADTGDAAPEPIGKPGPVPSR</sequence>
<reference evidence="9" key="1">
    <citation type="submission" date="2021-01" db="EMBL/GenBank/DDBJ databases">
        <title>Whole genome shotgun sequence of Actinoplanes rishiriensis NBRC 108556.</title>
        <authorList>
            <person name="Komaki H."/>
            <person name="Tamura T."/>
        </authorList>
    </citation>
    <scope>NUCLEOTIDE SEQUENCE</scope>
    <source>
        <strain evidence="9">NBRC 108556</strain>
    </source>
</reference>
<evidence type="ECO:0008006" key="11">
    <source>
        <dbReference type="Google" id="ProtNLM"/>
    </source>
</evidence>
<feature type="transmembrane region" description="Helical" evidence="8">
    <location>
        <begin position="83"/>
        <end position="101"/>
    </location>
</feature>
<evidence type="ECO:0000256" key="2">
    <source>
        <dbReference type="ARBA" id="ARBA00022676"/>
    </source>
</evidence>
<dbReference type="InterPro" id="IPR049829">
    <property type="entry name" value="MptA/B-like"/>
</dbReference>
<dbReference type="Proteomes" id="UP000636960">
    <property type="component" value="Unassembled WGS sequence"/>
</dbReference>
<evidence type="ECO:0000256" key="5">
    <source>
        <dbReference type="ARBA" id="ARBA00022989"/>
    </source>
</evidence>
<keyword evidence="5 8" id="KW-1133">Transmembrane helix</keyword>
<feature type="transmembrane region" description="Helical" evidence="8">
    <location>
        <begin position="226"/>
        <end position="244"/>
    </location>
</feature>
<dbReference type="NCBIfam" id="NF038066">
    <property type="entry name" value="MptB"/>
    <property type="match status" value="1"/>
</dbReference>
<keyword evidence="2" id="KW-0328">Glycosyltransferase</keyword>
<dbReference type="GO" id="GO:0016757">
    <property type="term" value="F:glycosyltransferase activity"/>
    <property type="evidence" value="ECO:0007669"/>
    <property type="project" value="UniProtKB-KW"/>
</dbReference>
<accession>A0A919K051</accession>
<evidence type="ECO:0000256" key="4">
    <source>
        <dbReference type="ARBA" id="ARBA00022692"/>
    </source>
</evidence>
<feature type="transmembrane region" description="Helical" evidence="8">
    <location>
        <begin position="304"/>
        <end position="326"/>
    </location>
</feature>
<keyword evidence="10" id="KW-1185">Reference proteome</keyword>
<dbReference type="AlphaFoldDB" id="A0A919K051"/>
<dbReference type="Pfam" id="PF26314">
    <property type="entry name" value="MptA_B_family"/>
    <property type="match status" value="1"/>
</dbReference>
<evidence type="ECO:0000313" key="10">
    <source>
        <dbReference type="Proteomes" id="UP000636960"/>
    </source>
</evidence>
<comment type="subcellular location">
    <subcellularLocation>
        <location evidence="1">Membrane</location>
        <topology evidence="1">Multi-pass membrane protein</topology>
    </subcellularLocation>
</comment>
<feature type="transmembrane region" description="Helical" evidence="8">
    <location>
        <begin position="265"/>
        <end position="284"/>
    </location>
</feature>
<feature type="transmembrane region" description="Helical" evidence="8">
    <location>
        <begin position="204"/>
        <end position="220"/>
    </location>
</feature>
<dbReference type="EMBL" id="BOMV01000051">
    <property type="protein sequence ID" value="GIE96737.1"/>
    <property type="molecule type" value="Genomic_DNA"/>
</dbReference>
<evidence type="ECO:0000256" key="1">
    <source>
        <dbReference type="ARBA" id="ARBA00004141"/>
    </source>
</evidence>
<evidence type="ECO:0000256" key="7">
    <source>
        <dbReference type="ARBA" id="ARBA00043987"/>
    </source>
</evidence>
<keyword evidence="4 8" id="KW-0812">Transmembrane</keyword>
<protein>
    <recommendedName>
        <fullName evidence="11">DUF2029 domain-containing protein</fullName>
    </recommendedName>
</protein>
<feature type="transmembrane region" description="Helical" evidence="8">
    <location>
        <begin position="169"/>
        <end position="192"/>
    </location>
</feature>
<gene>
    <name evidence="9" type="ORF">Ari01nite_42020</name>
</gene>
<feature type="transmembrane region" description="Helical" evidence="8">
    <location>
        <begin position="12"/>
        <end position="33"/>
    </location>
</feature>
<feature type="transmembrane region" description="Helical" evidence="8">
    <location>
        <begin position="400"/>
        <end position="416"/>
    </location>
</feature>
<feature type="transmembrane region" description="Helical" evidence="8">
    <location>
        <begin position="462"/>
        <end position="480"/>
    </location>
</feature>
<evidence type="ECO:0000256" key="3">
    <source>
        <dbReference type="ARBA" id="ARBA00022679"/>
    </source>
</evidence>
<feature type="transmembrane region" description="Helical" evidence="8">
    <location>
        <begin position="375"/>
        <end position="394"/>
    </location>
</feature>
<organism evidence="9 10">
    <name type="scientific">Paractinoplanes rishiriensis</name>
    <dbReference type="NCBI Taxonomy" id="1050105"/>
    <lineage>
        <taxon>Bacteria</taxon>
        <taxon>Bacillati</taxon>
        <taxon>Actinomycetota</taxon>
        <taxon>Actinomycetes</taxon>
        <taxon>Micromonosporales</taxon>
        <taxon>Micromonosporaceae</taxon>
        <taxon>Paractinoplanes</taxon>
    </lineage>
</organism>
<name>A0A919K051_9ACTN</name>
<comment type="caution">
    <text evidence="9">The sequence shown here is derived from an EMBL/GenBank/DDBJ whole genome shotgun (WGS) entry which is preliminary data.</text>
</comment>
<evidence type="ECO:0000256" key="6">
    <source>
        <dbReference type="ARBA" id="ARBA00023136"/>
    </source>
</evidence>